<dbReference type="PIRSF" id="PIRSF000521">
    <property type="entry name" value="Transaminase_4ab_Lys_Orn"/>
    <property type="match status" value="1"/>
</dbReference>
<keyword evidence="4 5" id="KW-0663">Pyridoxal phosphate</keyword>
<dbReference type="AlphaFoldDB" id="A0A431WT16"/>
<protein>
    <submittedName>
        <fullName evidence="6">Aspartate aminotransferase family protein</fullName>
    </submittedName>
</protein>
<dbReference type="InterPro" id="IPR015422">
    <property type="entry name" value="PyrdxlP-dep_Trfase_small"/>
</dbReference>
<evidence type="ECO:0000256" key="5">
    <source>
        <dbReference type="RuleBase" id="RU003560"/>
    </source>
</evidence>
<dbReference type="RefSeq" id="WP_126520375.1">
    <property type="nucleotide sequence ID" value="NZ_RXNU01000005.1"/>
</dbReference>
<dbReference type="SUPFAM" id="SSF53383">
    <property type="entry name" value="PLP-dependent transferases"/>
    <property type="match status" value="1"/>
</dbReference>
<dbReference type="GO" id="GO:0042802">
    <property type="term" value="F:identical protein binding"/>
    <property type="evidence" value="ECO:0007669"/>
    <property type="project" value="TreeGrafter"/>
</dbReference>
<reference evidence="6 7" key="1">
    <citation type="submission" date="2018-12" db="EMBL/GenBank/DDBJ databases">
        <authorList>
            <person name="Yu L."/>
        </authorList>
    </citation>
    <scope>NUCLEOTIDE SEQUENCE [LARGE SCALE GENOMIC DNA]</scope>
    <source>
        <strain evidence="6 7">HAW-EB2</strain>
    </source>
</reference>
<dbReference type="Proteomes" id="UP000267448">
    <property type="component" value="Unassembled WGS sequence"/>
</dbReference>
<dbReference type="InterPro" id="IPR015421">
    <property type="entry name" value="PyrdxlP-dep_Trfase_major"/>
</dbReference>
<evidence type="ECO:0000313" key="7">
    <source>
        <dbReference type="Proteomes" id="UP000267448"/>
    </source>
</evidence>
<dbReference type="GO" id="GO:0030170">
    <property type="term" value="F:pyridoxal phosphate binding"/>
    <property type="evidence" value="ECO:0007669"/>
    <property type="project" value="InterPro"/>
</dbReference>
<keyword evidence="3 6" id="KW-0808">Transferase</keyword>
<dbReference type="FunFam" id="3.40.640.10:FF:000004">
    <property type="entry name" value="Acetylornithine aminotransferase"/>
    <property type="match status" value="1"/>
</dbReference>
<dbReference type="InterPro" id="IPR005814">
    <property type="entry name" value="Aminotrans_3"/>
</dbReference>
<sequence length="410" mass="44908">MLSHLTKKNTLEIAHKHLIPARLDAFSSFGVDLVIGRREGYRIWDLDGHELLDLHLNGGTYNLGHRNKELCELLKEGLDYLDIGNHHFASPERAKLAKRLSELSPGELQYTVFASSGSEAVDIAIKSARQATGKRKIISLSSGYHGRTGLSGAAGNDEAAQFFNSAYPDEFITVPFNDLDAMATALASNDIAAVLIETIPATQGFLSPIDNYHLKVKQLCERHGALYVADEVQTGLGRSGCLWAIEKYNVEPDIMVIGKGLSGGIYPIAAAMLSAKVGQWLTESGWGHVSTFGGAELGCLVANRVLEICSDSSVMAVVDANQSYLREKLELLKAQYPLLSEIHQCGLVFGLKFDQDDGGIEMMRALYKHGVWAIFAGFDTSILQFKPGLLIDRAFCDELMTRFEKALQEL</sequence>
<organism evidence="6 7">
    <name type="scientific">Shewanella canadensis</name>
    <dbReference type="NCBI Taxonomy" id="271096"/>
    <lineage>
        <taxon>Bacteria</taxon>
        <taxon>Pseudomonadati</taxon>
        <taxon>Pseudomonadota</taxon>
        <taxon>Gammaproteobacteria</taxon>
        <taxon>Alteromonadales</taxon>
        <taxon>Shewanellaceae</taxon>
        <taxon>Shewanella</taxon>
    </lineage>
</organism>
<dbReference type="Pfam" id="PF00202">
    <property type="entry name" value="Aminotran_3"/>
    <property type="match status" value="1"/>
</dbReference>
<evidence type="ECO:0000256" key="3">
    <source>
        <dbReference type="ARBA" id="ARBA00022679"/>
    </source>
</evidence>
<gene>
    <name evidence="6" type="ORF">EKG38_11400</name>
</gene>
<evidence type="ECO:0000256" key="2">
    <source>
        <dbReference type="ARBA" id="ARBA00022576"/>
    </source>
</evidence>
<dbReference type="PANTHER" id="PTHR11986:SF79">
    <property type="entry name" value="ACETYLORNITHINE AMINOTRANSFERASE, MITOCHONDRIAL"/>
    <property type="match status" value="1"/>
</dbReference>
<evidence type="ECO:0000256" key="4">
    <source>
        <dbReference type="ARBA" id="ARBA00022898"/>
    </source>
</evidence>
<evidence type="ECO:0000256" key="1">
    <source>
        <dbReference type="ARBA" id="ARBA00001933"/>
    </source>
</evidence>
<dbReference type="InterPro" id="IPR049704">
    <property type="entry name" value="Aminotrans_3_PPA_site"/>
</dbReference>
<evidence type="ECO:0000313" key="6">
    <source>
        <dbReference type="EMBL" id="RTR38762.1"/>
    </source>
</evidence>
<proteinExistence type="inferred from homology"/>
<comment type="similarity">
    <text evidence="5">Belongs to the class-III pyridoxal-phosphate-dependent aminotransferase family.</text>
</comment>
<dbReference type="EMBL" id="RXNU01000005">
    <property type="protein sequence ID" value="RTR38762.1"/>
    <property type="molecule type" value="Genomic_DNA"/>
</dbReference>
<dbReference type="GO" id="GO:0008483">
    <property type="term" value="F:transaminase activity"/>
    <property type="evidence" value="ECO:0007669"/>
    <property type="project" value="UniProtKB-KW"/>
</dbReference>
<dbReference type="CDD" id="cd00610">
    <property type="entry name" value="OAT_like"/>
    <property type="match status" value="1"/>
</dbReference>
<dbReference type="InterPro" id="IPR015424">
    <property type="entry name" value="PyrdxlP-dep_Trfase"/>
</dbReference>
<dbReference type="OrthoDB" id="9801052at2"/>
<comment type="cofactor">
    <cofactor evidence="1">
        <name>pyridoxal 5'-phosphate</name>
        <dbReference type="ChEBI" id="CHEBI:597326"/>
    </cofactor>
</comment>
<keyword evidence="2 6" id="KW-0032">Aminotransferase</keyword>
<dbReference type="Gene3D" id="3.40.640.10">
    <property type="entry name" value="Type I PLP-dependent aspartate aminotransferase-like (Major domain)"/>
    <property type="match status" value="1"/>
</dbReference>
<name>A0A431WT16_9GAMM</name>
<dbReference type="Gene3D" id="3.90.1150.10">
    <property type="entry name" value="Aspartate Aminotransferase, domain 1"/>
    <property type="match status" value="1"/>
</dbReference>
<comment type="caution">
    <text evidence="6">The sequence shown here is derived from an EMBL/GenBank/DDBJ whole genome shotgun (WGS) entry which is preliminary data.</text>
</comment>
<dbReference type="PROSITE" id="PS00600">
    <property type="entry name" value="AA_TRANSFER_CLASS_3"/>
    <property type="match status" value="1"/>
</dbReference>
<dbReference type="PANTHER" id="PTHR11986">
    <property type="entry name" value="AMINOTRANSFERASE CLASS III"/>
    <property type="match status" value="1"/>
</dbReference>
<dbReference type="InterPro" id="IPR050103">
    <property type="entry name" value="Class-III_PLP-dep_AT"/>
</dbReference>
<accession>A0A431WT16</accession>
<keyword evidence="7" id="KW-1185">Reference proteome</keyword>